<dbReference type="InterPro" id="IPR015424">
    <property type="entry name" value="PyrdxlP-dep_Trfase"/>
</dbReference>
<dbReference type="GO" id="GO:0005737">
    <property type="term" value="C:cytoplasm"/>
    <property type="evidence" value="ECO:0007669"/>
    <property type="project" value="TreeGrafter"/>
</dbReference>
<keyword evidence="4" id="KW-0456">Lyase</keyword>
<dbReference type="EMBL" id="BARU01015848">
    <property type="protein sequence ID" value="GAH55980.1"/>
    <property type="molecule type" value="Genomic_DNA"/>
</dbReference>
<keyword evidence="3" id="KW-0663">Pyridoxal phosphate</keyword>
<gene>
    <name evidence="5" type="ORF">S03H2_26924</name>
</gene>
<protein>
    <submittedName>
        <fullName evidence="5">Uncharacterized protein</fullName>
    </submittedName>
</protein>
<organism evidence="5">
    <name type="scientific">marine sediment metagenome</name>
    <dbReference type="NCBI Taxonomy" id="412755"/>
    <lineage>
        <taxon>unclassified sequences</taxon>
        <taxon>metagenomes</taxon>
        <taxon>ecological metagenomes</taxon>
    </lineage>
</organism>
<comment type="cofactor">
    <cofactor evidence="1">
        <name>pyridoxal 5'-phosphate</name>
        <dbReference type="ChEBI" id="CHEBI:597326"/>
    </cofactor>
</comment>
<dbReference type="PANTHER" id="PTHR11999:SF70">
    <property type="entry name" value="MIP05841P"/>
    <property type="match status" value="1"/>
</dbReference>
<dbReference type="GO" id="GO:0019752">
    <property type="term" value="P:carboxylic acid metabolic process"/>
    <property type="evidence" value="ECO:0007669"/>
    <property type="project" value="InterPro"/>
</dbReference>
<evidence type="ECO:0000256" key="4">
    <source>
        <dbReference type="ARBA" id="ARBA00023239"/>
    </source>
</evidence>
<evidence type="ECO:0000256" key="1">
    <source>
        <dbReference type="ARBA" id="ARBA00001933"/>
    </source>
</evidence>
<dbReference type="InterPro" id="IPR015421">
    <property type="entry name" value="PyrdxlP-dep_Trfase_major"/>
</dbReference>
<feature type="non-terminal residue" evidence="5">
    <location>
        <position position="1"/>
    </location>
</feature>
<comment type="caution">
    <text evidence="5">The sequence shown here is derived from an EMBL/GenBank/DDBJ whole genome shotgun (WGS) entry which is preliminary data.</text>
</comment>
<name>X1HG26_9ZZZZ</name>
<keyword evidence="2" id="KW-0210">Decarboxylase</keyword>
<dbReference type="Pfam" id="PF00282">
    <property type="entry name" value="Pyridoxal_deC"/>
    <property type="match status" value="1"/>
</dbReference>
<dbReference type="PANTHER" id="PTHR11999">
    <property type="entry name" value="GROUP II PYRIDOXAL-5-PHOSPHATE DECARBOXYLASE"/>
    <property type="match status" value="1"/>
</dbReference>
<sequence>DMDFAMVPGELEKAIKEDLDDGKRPVIAVATIGTTGSTAIDPLREIGEVCQKYGIWLHVDAAHAGTALLLPE</sequence>
<dbReference type="Gene3D" id="3.40.640.10">
    <property type="entry name" value="Type I PLP-dependent aspartate aminotransferase-like (Major domain)"/>
    <property type="match status" value="1"/>
</dbReference>
<accession>X1HG26</accession>
<dbReference type="GO" id="GO:0030170">
    <property type="term" value="F:pyridoxal phosphate binding"/>
    <property type="evidence" value="ECO:0007669"/>
    <property type="project" value="InterPro"/>
</dbReference>
<dbReference type="SUPFAM" id="SSF53383">
    <property type="entry name" value="PLP-dependent transferases"/>
    <property type="match status" value="1"/>
</dbReference>
<dbReference type="AlphaFoldDB" id="X1HG26"/>
<evidence type="ECO:0000256" key="3">
    <source>
        <dbReference type="ARBA" id="ARBA00022898"/>
    </source>
</evidence>
<dbReference type="InterPro" id="IPR002129">
    <property type="entry name" value="PyrdxlP-dep_de-COase"/>
</dbReference>
<feature type="non-terminal residue" evidence="5">
    <location>
        <position position="72"/>
    </location>
</feature>
<evidence type="ECO:0000313" key="5">
    <source>
        <dbReference type="EMBL" id="GAH55980.1"/>
    </source>
</evidence>
<dbReference type="GO" id="GO:0016831">
    <property type="term" value="F:carboxy-lyase activity"/>
    <property type="evidence" value="ECO:0007669"/>
    <property type="project" value="UniProtKB-KW"/>
</dbReference>
<proteinExistence type="predicted"/>
<reference evidence="5" key="1">
    <citation type="journal article" date="2014" name="Front. Microbiol.">
        <title>High frequency of phylogenetically diverse reductive dehalogenase-homologous genes in deep subseafloor sedimentary metagenomes.</title>
        <authorList>
            <person name="Kawai M."/>
            <person name="Futagami T."/>
            <person name="Toyoda A."/>
            <person name="Takaki Y."/>
            <person name="Nishi S."/>
            <person name="Hori S."/>
            <person name="Arai W."/>
            <person name="Tsubouchi T."/>
            <person name="Morono Y."/>
            <person name="Uchiyama I."/>
            <person name="Ito T."/>
            <person name="Fujiyama A."/>
            <person name="Inagaki F."/>
            <person name="Takami H."/>
        </authorList>
    </citation>
    <scope>NUCLEOTIDE SEQUENCE</scope>
    <source>
        <strain evidence="5">Expedition CK06-06</strain>
    </source>
</reference>
<evidence type="ECO:0000256" key="2">
    <source>
        <dbReference type="ARBA" id="ARBA00022793"/>
    </source>
</evidence>
<dbReference type="InterPro" id="IPR010977">
    <property type="entry name" value="Aromatic_deC"/>
</dbReference>